<feature type="compositionally biased region" description="Low complexity" evidence="1">
    <location>
        <begin position="325"/>
        <end position="338"/>
    </location>
</feature>
<feature type="compositionally biased region" description="Basic residues" evidence="1">
    <location>
        <begin position="402"/>
        <end position="432"/>
    </location>
</feature>
<feature type="compositionally biased region" description="Basic and acidic residues" evidence="1">
    <location>
        <begin position="314"/>
        <end position="324"/>
    </location>
</feature>
<feature type="compositionally biased region" description="Low complexity" evidence="1">
    <location>
        <begin position="160"/>
        <end position="170"/>
    </location>
</feature>
<feature type="compositionally biased region" description="Basic residues" evidence="1">
    <location>
        <begin position="214"/>
        <end position="227"/>
    </location>
</feature>
<feature type="compositionally biased region" description="Basic and acidic residues" evidence="1">
    <location>
        <begin position="368"/>
        <end position="401"/>
    </location>
</feature>
<feature type="compositionally biased region" description="Basic and acidic residues" evidence="1">
    <location>
        <begin position="20"/>
        <end position="42"/>
    </location>
</feature>
<name>A0A6J4RFI3_9ACTN</name>
<protein>
    <submittedName>
        <fullName evidence="2">(E)-4-hydroxy-3-methylbut-2-enyl-diphosphate synthase (Flavodoxin)</fullName>
        <ecNumber evidence="2">1.17.7.3</ecNumber>
    </submittedName>
</protein>
<proteinExistence type="predicted"/>
<feature type="compositionally biased region" description="Basic and acidic residues" evidence="1">
    <location>
        <begin position="173"/>
        <end position="183"/>
    </location>
</feature>
<sequence length="432" mass="48671">GLQATRERRRCADRRRRPRRGADHDQDRDGEPGRHDGADPQGRRGGRRCRARRGAAREGRRGAQDDRARLADPDHRRHPLQPHAGAEGDRRGCSLRPPQPGQHRRARQGRRGRRPRHRRGDADAHRRQLGLAAQAPARARAREPGRGAGLGRRRVRRADGAAALRGLQGLHQVDQRAQHDRRQPAARRAHRLSPAPRDHRGRHQVVGITQERGRPRHAAGRRHRRHDPHLAVDLPRRGGGQGRLGDPQGAQAARARPGADRLPHLRAPAVRHGHGGRRHRAPAGGLRRSDRGGGAGLRRQRHRRGLARGLRDHRRQERGADLLARKAAAQGPAGAPGRRAVRRDRSLRDQPPHRRRRHVAGRGGRVAGGDRGRERRRPDARAPRRPREGQAGRGGRGDGVRGRARGRRRRRRARRARRERLAHRRAPLHPRL</sequence>
<gene>
    <name evidence="2" type="ORF">AVDCRST_MAG38-570</name>
</gene>
<feature type="compositionally biased region" description="Basic residues" evidence="1">
    <location>
        <begin position="7"/>
        <end position="19"/>
    </location>
</feature>
<feature type="non-terminal residue" evidence="2">
    <location>
        <position position="432"/>
    </location>
</feature>
<dbReference type="AlphaFoldDB" id="A0A6J4RFI3"/>
<evidence type="ECO:0000313" key="2">
    <source>
        <dbReference type="EMBL" id="CAA9464450.1"/>
    </source>
</evidence>
<accession>A0A6J4RFI3</accession>
<keyword evidence="2" id="KW-0560">Oxidoreductase</keyword>
<feature type="non-terminal residue" evidence="2">
    <location>
        <position position="1"/>
    </location>
</feature>
<reference evidence="2" key="1">
    <citation type="submission" date="2020-02" db="EMBL/GenBank/DDBJ databases">
        <authorList>
            <person name="Meier V. D."/>
        </authorList>
    </citation>
    <scope>NUCLEOTIDE SEQUENCE</scope>
    <source>
        <strain evidence="2">AVDCRST_MAG38</strain>
    </source>
</reference>
<feature type="region of interest" description="Disordered" evidence="1">
    <location>
        <begin position="1"/>
        <end position="432"/>
    </location>
</feature>
<feature type="compositionally biased region" description="Basic and acidic residues" evidence="1">
    <location>
        <begin position="343"/>
        <end position="352"/>
    </location>
</feature>
<evidence type="ECO:0000256" key="1">
    <source>
        <dbReference type="SAM" id="MobiDB-lite"/>
    </source>
</evidence>
<feature type="compositionally biased region" description="Basic and acidic residues" evidence="1">
    <location>
        <begin position="55"/>
        <end position="75"/>
    </location>
</feature>
<feature type="compositionally biased region" description="Low complexity" evidence="1">
    <location>
        <begin position="244"/>
        <end position="256"/>
    </location>
</feature>
<feature type="compositionally biased region" description="Basic residues" evidence="1">
    <location>
        <begin position="44"/>
        <end position="54"/>
    </location>
</feature>
<dbReference type="GO" id="GO:0141197">
    <property type="term" value="F:4-hydroxy-3-methylbut-2-enyl-diphosphate synthase activity (flavodoxin)"/>
    <property type="evidence" value="ECO:0007669"/>
    <property type="project" value="UniProtKB-EC"/>
</dbReference>
<dbReference type="EC" id="1.17.7.3" evidence="2"/>
<feature type="compositionally biased region" description="Basic residues" evidence="1">
    <location>
        <begin position="102"/>
        <end position="119"/>
    </location>
</feature>
<dbReference type="EMBL" id="CADCVJ010000033">
    <property type="protein sequence ID" value="CAA9464450.1"/>
    <property type="molecule type" value="Genomic_DNA"/>
</dbReference>
<organism evidence="2">
    <name type="scientific">uncultured Solirubrobacteraceae bacterium</name>
    <dbReference type="NCBI Taxonomy" id="1162706"/>
    <lineage>
        <taxon>Bacteria</taxon>
        <taxon>Bacillati</taxon>
        <taxon>Actinomycetota</taxon>
        <taxon>Thermoleophilia</taxon>
        <taxon>Solirubrobacterales</taxon>
        <taxon>Solirubrobacteraceae</taxon>
        <taxon>environmental samples</taxon>
    </lineage>
</organism>
<feature type="compositionally biased region" description="Low complexity" evidence="1">
    <location>
        <begin position="129"/>
        <end position="138"/>
    </location>
</feature>
<feature type="compositionally biased region" description="Basic residues" evidence="1">
    <location>
        <begin position="269"/>
        <end position="281"/>
    </location>
</feature>